<evidence type="ECO:0000313" key="3">
    <source>
        <dbReference type="Proteomes" id="UP000323274"/>
    </source>
</evidence>
<proteinExistence type="predicted"/>
<organism evidence="2 3">
    <name type="scientific">Leuconostoc citreum</name>
    <dbReference type="NCBI Taxonomy" id="33964"/>
    <lineage>
        <taxon>Bacteria</taxon>
        <taxon>Bacillati</taxon>
        <taxon>Bacillota</taxon>
        <taxon>Bacilli</taxon>
        <taxon>Lactobacillales</taxon>
        <taxon>Lactobacillaceae</taxon>
        <taxon>Leuconostoc</taxon>
    </lineage>
</organism>
<protein>
    <recommendedName>
        <fullName evidence="1">Glycosyltransferase 2-like domain-containing protein</fullName>
    </recommendedName>
</protein>
<dbReference type="Pfam" id="PF00535">
    <property type="entry name" value="Glycos_transf_2"/>
    <property type="match status" value="1"/>
</dbReference>
<gene>
    <name evidence="2" type="ORF">LCIT_05200</name>
</gene>
<reference evidence="2 3" key="1">
    <citation type="submission" date="2019-04" db="EMBL/GenBank/DDBJ databases">
        <title>A pseudo-fructophilic Leuconostoc citreum strain F192-5 isolated from peel of satsuma mandarin: the first report for isolation and characterization of strain-dependent fructophilic-like characteristics.</title>
        <authorList>
            <person name="Maeno S."/>
            <person name="Tanizawa Y."/>
            <person name="Kajikawa A."/>
            <person name="Kanesaki Y."/>
            <person name="Kubota E."/>
            <person name="Arita M."/>
            <person name="Leon D."/>
            <person name="Endo A."/>
        </authorList>
    </citation>
    <scope>NUCLEOTIDE SEQUENCE [LARGE SCALE GENOMIC DNA]</scope>
    <source>
        <strain evidence="2 3">F192-5</strain>
    </source>
</reference>
<dbReference type="RefSeq" id="WP_262406840.1">
    <property type="nucleotide sequence ID" value="NZ_BJJW01000002.1"/>
</dbReference>
<feature type="domain" description="Glycosyltransferase 2-like" evidence="1">
    <location>
        <begin position="12"/>
        <end position="55"/>
    </location>
</feature>
<dbReference type="EMBL" id="BJJW01000002">
    <property type="protein sequence ID" value="GDZ83278.1"/>
    <property type="molecule type" value="Genomic_DNA"/>
</dbReference>
<dbReference type="AlphaFoldDB" id="A0A5A5TYL0"/>
<evidence type="ECO:0000259" key="1">
    <source>
        <dbReference type="Pfam" id="PF00535"/>
    </source>
</evidence>
<accession>A0A5A5TYL0</accession>
<dbReference type="SUPFAM" id="SSF53448">
    <property type="entry name" value="Nucleotide-diphospho-sugar transferases"/>
    <property type="match status" value="1"/>
</dbReference>
<evidence type="ECO:0000313" key="2">
    <source>
        <dbReference type="EMBL" id="GDZ83278.1"/>
    </source>
</evidence>
<dbReference type="InterPro" id="IPR001173">
    <property type="entry name" value="Glyco_trans_2-like"/>
</dbReference>
<dbReference type="Gene3D" id="3.90.550.10">
    <property type="entry name" value="Spore Coat Polysaccharide Biosynthesis Protein SpsA, Chain A"/>
    <property type="match status" value="1"/>
</dbReference>
<name>A0A5A5TYL0_LEUCI</name>
<dbReference type="InterPro" id="IPR029044">
    <property type="entry name" value="Nucleotide-diphossugar_trans"/>
</dbReference>
<dbReference type="Proteomes" id="UP000323274">
    <property type="component" value="Unassembled WGS sequence"/>
</dbReference>
<comment type="caution">
    <text evidence="2">The sequence shown here is derived from an EMBL/GenBank/DDBJ whole genome shotgun (WGS) entry which is preliminary data.</text>
</comment>
<sequence length="72" mass="8200">MGMSRDEFKVLIIIAYANAENYIRRALDSLVGQTMNQDDLEVIIVDDKGTKHSKKSRNSKSTWDIDYAYGSI</sequence>